<dbReference type="Proteomes" id="UP000030111">
    <property type="component" value="Unassembled WGS sequence"/>
</dbReference>
<name>A0A0A2N186_9FLAO</name>
<dbReference type="SUPFAM" id="SSF53597">
    <property type="entry name" value="Dihydrofolate reductase-like"/>
    <property type="match status" value="1"/>
</dbReference>
<dbReference type="InterPro" id="IPR050765">
    <property type="entry name" value="Riboflavin_Biosynth_HTPR"/>
</dbReference>
<accession>A0A0A2N186</accession>
<reference evidence="2 3" key="1">
    <citation type="submission" date="2013-09" db="EMBL/GenBank/DDBJ databases">
        <authorList>
            <person name="Zeng Z."/>
            <person name="Chen C."/>
        </authorList>
    </citation>
    <scope>NUCLEOTIDE SEQUENCE [LARGE SCALE GENOMIC DNA]</scope>
    <source>
        <strain evidence="2 3">WB 4.1-42</strain>
    </source>
</reference>
<dbReference type="STRING" id="1121898.GCA_000422725_01649"/>
<dbReference type="GO" id="GO:0009231">
    <property type="term" value="P:riboflavin biosynthetic process"/>
    <property type="evidence" value="ECO:0007669"/>
    <property type="project" value="InterPro"/>
</dbReference>
<dbReference type="PANTHER" id="PTHR38011">
    <property type="entry name" value="DIHYDROFOLATE REDUCTASE FAMILY PROTEIN (AFU_ORTHOLOGUE AFUA_8G06820)"/>
    <property type="match status" value="1"/>
</dbReference>
<protein>
    <submittedName>
        <fullName evidence="2">Deaminase</fullName>
    </submittedName>
</protein>
<dbReference type="OrthoDB" id="195113at2"/>
<feature type="domain" description="Bacterial bifunctional deaminase-reductase C-terminal" evidence="1">
    <location>
        <begin position="3"/>
        <end position="180"/>
    </location>
</feature>
<evidence type="ECO:0000313" key="3">
    <source>
        <dbReference type="Proteomes" id="UP000030111"/>
    </source>
</evidence>
<dbReference type="InterPro" id="IPR002734">
    <property type="entry name" value="RibDG_C"/>
</dbReference>
<evidence type="ECO:0000259" key="1">
    <source>
        <dbReference type="Pfam" id="PF01872"/>
    </source>
</evidence>
<dbReference type="eggNOG" id="COG0262">
    <property type="taxonomic scope" value="Bacteria"/>
</dbReference>
<dbReference type="Gene3D" id="3.40.430.10">
    <property type="entry name" value="Dihydrofolate Reductase, subunit A"/>
    <property type="match status" value="1"/>
</dbReference>
<dbReference type="RefSeq" id="WP_026990510.1">
    <property type="nucleotide sequence ID" value="NZ_AUGP01000017.1"/>
</dbReference>
<keyword evidence="3" id="KW-1185">Reference proteome</keyword>
<dbReference type="InterPro" id="IPR024072">
    <property type="entry name" value="DHFR-like_dom_sf"/>
</dbReference>
<organism evidence="2 3">
    <name type="scientific">Flavobacterium subsaxonicum WB 4.1-42 = DSM 21790</name>
    <dbReference type="NCBI Taxonomy" id="1121898"/>
    <lineage>
        <taxon>Bacteria</taxon>
        <taxon>Pseudomonadati</taxon>
        <taxon>Bacteroidota</taxon>
        <taxon>Flavobacteriia</taxon>
        <taxon>Flavobacteriales</taxon>
        <taxon>Flavobacteriaceae</taxon>
        <taxon>Flavobacterium</taxon>
    </lineage>
</organism>
<sequence>MRKLKLQVQMSVDGFIAGPESEMDWMRWDWGDDINAYVTELCNDIDTILLGRKLAEGFIPHWEQMQANPETADAGSELMTATPKIVFTKTLKSSDWVNTTLATGEYIGEINNLKNRNGGDIIAYGGATFVSSLIKAGLIDDYYLFVNPAALGKGLPIFQEITGTLNLQLKEAKAFNCGIAVLHYTKA</sequence>
<dbReference type="EMBL" id="JRLY01000002">
    <property type="protein sequence ID" value="KGO94205.1"/>
    <property type="molecule type" value="Genomic_DNA"/>
</dbReference>
<dbReference type="GO" id="GO:0008703">
    <property type="term" value="F:5-amino-6-(5-phosphoribosylamino)uracil reductase activity"/>
    <property type="evidence" value="ECO:0007669"/>
    <property type="project" value="InterPro"/>
</dbReference>
<dbReference type="PANTHER" id="PTHR38011:SF11">
    <property type="entry name" value="2,5-DIAMINO-6-RIBOSYLAMINO-4(3H)-PYRIMIDINONE 5'-PHOSPHATE REDUCTASE"/>
    <property type="match status" value="1"/>
</dbReference>
<dbReference type="AlphaFoldDB" id="A0A0A2N186"/>
<gene>
    <name evidence="2" type="ORF">Q766_04555</name>
</gene>
<comment type="caution">
    <text evidence="2">The sequence shown here is derived from an EMBL/GenBank/DDBJ whole genome shotgun (WGS) entry which is preliminary data.</text>
</comment>
<evidence type="ECO:0000313" key="2">
    <source>
        <dbReference type="EMBL" id="KGO94205.1"/>
    </source>
</evidence>
<proteinExistence type="predicted"/>
<dbReference type="Pfam" id="PF01872">
    <property type="entry name" value="RibD_C"/>
    <property type="match status" value="1"/>
</dbReference>